<reference evidence="1 2" key="1">
    <citation type="submission" date="2020-06" db="EMBL/GenBank/DDBJ databases">
        <authorList>
            <person name="Chanama M."/>
        </authorList>
    </citation>
    <scope>NUCLEOTIDE SEQUENCE [LARGE SCALE GENOMIC DNA]</scope>
    <source>
        <strain evidence="1 2">TBRC6557</strain>
    </source>
</reference>
<dbReference type="Gene3D" id="3.20.20.80">
    <property type="entry name" value="Glycosidases"/>
    <property type="match status" value="1"/>
</dbReference>
<dbReference type="InterPro" id="IPR017853">
    <property type="entry name" value="GH"/>
</dbReference>
<keyword evidence="2" id="KW-1185">Reference proteome</keyword>
<accession>A0A7Y6IIF3</accession>
<gene>
    <name evidence="1" type="ORF">HT134_01245</name>
</gene>
<evidence type="ECO:0008006" key="3">
    <source>
        <dbReference type="Google" id="ProtNLM"/>
    </source>
</evidence>
<protein>
    <recommendedName>
        <fullName evidence="3">Beta-galactosidase</fullName>
    </recommendedName>
</protein>
<dbReference type="AlphaFoldDB" id="A0A7Y6IIF3"/>
<dbReference type="EMBL" id="JABWGO010000001">
    <property type="protein sequence ID" value="NUW38756.1"/>
    <property type="molecule type" value="Genomic_DNA"/>
</dbReference>
<sequence length="342" mass="37412">MTLTIAAFWPPPPHETTAARYREIADAGIDLVITGNYLNDRVILRHALACAEEAGLGVLVASDPRVDVVMRELDVDPAPLIGRVVEDYRPFRSFRGLSLMDEPHAGQFPRVAAGVAAVRAAGALAYANLFPSHATDGPYDAYVGEFTRLVRPDVLSFDRYPFLADGFDEGYLADLATVREHARRAGLPAWMYVQTLAYDGHREPTAAELAWQVNTALAYGYTGIQYFTYWTPDPARGEGFRSALIDGAGVPTERYGMVRDLNTRWLRPVAAELSGWTSVERTGDVLVGRYGERRLFVCNARHDEPAEVTLDGIGAAFDPATGAYEPCGTTFTLAPGAARLVR</sequence>
<comment type="caution">
    <text evidence="1">The sequence shown here is derived from an EMBL/GenBank/DDBJ whole genome shotgun (WGS) entry which is preliminary data.</text>
</comment>
<evidence type="ECO:0000313" key="2">
    <source>
        <dbReference type="Proteomes" id="UP000546126"/>
    </source>
</evidence>
<evidence type="ECO:0000313" key="1">
    <source>
        <dbReference type="EMBL" id="NUW38756.1"/>
    </source>
</evidence>
<organism evidence="1 2">
    <name type="scientific">Nonomuraea rhodomycinica</name>
    <dbReference type="NCBI Taxonomy" id="1712872"/>
    <lineage>
        <taxon>Bacteria</taxon>
        <taxon>Bacillati</taxon>
        <taxon>Actinomycetota</taxon>
        <taxon>Actinomycetes</taxon>
        <taxon>Streptosporangiales</taxon>
        <taxon>Streptosporangiaceae</taxon>
        <taxon>Nonomuraea</taxon>
    </lineage>
</organism>
<dbReference type="Proteomes" id="UP000546126">
    <property type="component" value="Unassembled WGS sequence"/>
</dbReference>
<dbReference type="RefSeq" id="WP_175598393.1">
    <property type="nucleotide sequence ID" value="NZ_JABWGO010000001.1"/>
</dbReference>
<name>A0A7Y6IIF3_9ACTN</name>
<dbReference type="SUPFAM" id="SSF51445">
    <property type="entry name" value="(Trans)glycosidases"/>
    <property type="match status" value="1"/>
</dbReference>
<proteinExistence type="predicted"/>